<protein>
    <submittedName>
        <fullName evidence="1">DUF2071 domain-containing protein</fullName>
    </submittedName>
</protein>
<dbReference type="PANTHER" id="PTHR39186:SF1">
    <property type="entry name" value="DUF2071 DOMAIN-CONTAINING PROTEIN"/>
    <property type="match status" value="1"/>
</dbReference>
<dbReference type="InterPro" id="IPR018644">
    <property type="entry name" value="DUF2071"/>
</dbReference>
<dbReference type="PANTHER" id="PTHR39186">
    <property type="entry name" value="DUF2071 FAMILY PROTEIN"/>
    <property type="match status" value="1"/>
</dbReference>
<organism evidence="1">
    <name type="scientific">Pricia antarctica</name>
    <dbReference type="NCBI Taxonomy" id="641691"/>
    <lineage>
        <taxon>Bacteria</taxon>
        <taxon>Pseudomonadati</taxon>
        <taxon>Bacteroidota</taxon>
        <taxon>Flavobacteriia</taxon>
        <taxon>Flavobacteriales</taxon>
        <taxon>Flavobacteriaceae</taxon>
        <taxon>Pricia</taxon>
    </lineage>
</organism>
<dbReference type="Pfam" id="PF09844">
    <property type="entry name" value="DUF2071"/>
    <property type="match status" value="1"/>
</dbReference>
<dbReference type="EMBL" id="DRGL01000069">
    <property type="protein sequence ID" value="HEA22920.1"/>
    <property type="molecule type" value="Genomic_DNA"/>
</dbReference>
<evidence type="ECO:0000313" key="1">
    <source>
        <dbReference type="EMBL" id="HEA22920.1"/>
    </source>
</evidence>
<reference evidence="1" key="1">
    <citation type="journal article" date="2020" name="mSystems">
        <title>Genome- and Community-Level Interaction Insights into Carbon Utilization and Element Cycling Functions of Hydrothermarchaeota in Hydrothermal Sediment.</title>
        <authorList>
            <person name="Zhou Z."/>
            <person name="Liu Y."/>
            <person name="Xu W."/>
            <person name="Pan J."/>
            <person name="Luo Z.H."/>
            <person name="Li M."/>
        </authorList>
    </citation>
    <scope>NUCLEOTIDE SEQUENCE [LARGE SCALE GENOMIC DNA]</scope>
    <source>
        <strain evidence="1">HyVt-345</strain>
    </source>
</reference>
<dbReference type="Proteomes" id="UP000886191">
    <property type="component" value="Unassembled WGS sequence"/>
</dbReference>
<gene>
    <name evidence="1" type="ORF">ENH87_18650</name>
</gene>
<comment type="caution">
    <text evidence="1">The sequence shown here is derived from an EMBL/GenBank/DDBJ whole genome shotgun (WGS) entry which is preliminary data.</text>
</comment>
<sequence length="241" mass="28494">MSFLTAEWQKLVFLNYKINSQLLMPYLPAGTKLDLWNGDCYVSLVGMMFDNTKLLGIRVPFHVKFEEVNLRFYVNRIENGIIKKGVVFIKEIVPKPALTYVAKLVYDEKYETLPMSHSWLLEEDVYTITYNWKKKDTWNTMQVTAESKMHKITRHSDAEFIIERYWGYAKVDDTKSYEYEVKHPRWEIYAINQYECKVDFKTLYGEKFDFLSQANPDSVMLVEGSPVSIEKRRAITSISRK</sequence>
<name>A0A831VPI7_9FLAO</name>
<dbReference type="AlphaFoldDB" id="A0A831VPI7"/>
<proteinExistence type="predicted"/>
<accession>A0A831VPI7</accession>